<evidence type="ECO:0000256" key="1">
    <source>
        <dbReference type="SAM" id="MobiDB-lite"/>
    </source>
</evidence>
<feature type="compositionally biased region" description="Polar residues" evidence="1">
    <location>
        <begin position="142"/>
        <end position="151"/>
    </location>
</feature>
<evidence type="ECO:0000313" key="2">
    <source>
        <dbReference type="EMBL" id="VEL41983.1"/>
    </source>
</evidence>
<dbReference type="InterPro" id="IPR036187">
    <property type="entry name" value="DNA_mismatch_repair_MutS_sf"/>
</dbReference>
<dbReference type="OrthoDB" id="295033at2759"/>
<protein>
    <submittedName>
        <fullName evidence="2">Uncharacterized protein</fullName>
    </submittedName>
</protein>
<accession>A0A448XPU2</accession>
<sequence>MPMATRAWRAMKEEKSLRDFKSLEIIDTQKGGVRFRNSNLTDLNEQHQELKKSYMDAQRSIVMEIVKIAAGYVEPIDQLSNLTACMDVFTSLAVAAVSAPISYVRPRLISSEVEPHFQDEEEINGTNEEDACSPPCDKRVRLSSTKASQSD</sequence>
<dbReference type="AlphaFoldDB" id="A0A448XPU2"/>
<dbReference type="GO" id="GO:0006312">
    <property type="term" value="P:mitotic recombination"/>
    <property type="evidence" value="ECO:0007669"/>
    <property type="project" value="TreeGrafter"/>
</dbReference>
<reference evidence="2" key="1">
    <citation type="submission" date="2018-11" db="EMBL/GenBank/DDBJ databases">
        <authorList>
            <consortium name="Pathogen Informatics"/>
        </authorList>
    </citation>
    <scope>NUCLEOTIDE SEQUENCE</scope>
</reference>
<gene>
    <name evidence="2" type="ORF">PXEA_LOCUS35423</name>
</gene>
<dbReference type="GO" id="GO:0030983">
    <property type="term" value="F:mismatched DNA binding"/>
    <property type="evidence" value="ECO:0007669"/>
    <property type="project" value="InterPro"/>
</dbReference>
<evidence type="ECO:0000313" key="3">
    <source>
        <dbReference type="Proteomes" id="UP000784294"/>
    </source>
</evidence>
<dbReference type="InterPro" id="IPR045076">
    <property type="entry name" value="MutS"/>
</dbReference>
<dbReference type="PANTHER" id="PTHR11361">
    <property type="entry name" value="DNA MISMATCH REPAIR PROTEIN MUTS FAMILY MEMBER"/>
    <property type="match status" value="1"/>
</dbReference>
<dbReference type="SUPFAM" id="SSF48334">
    <property type="entry name" value="DNA repair protein MutS, domain III"/>
    <property type="match status" value="1"/>
</dbReference>
<dbReference type="GO" id="GO:0140664">
    <property type="term" value="F:ATP-dependent DNA damage sensor activity"/>
    <property type="evidence" value="ECO:0007669"/>
    <property type="project" value="InterPro"/>
</dbReference>
<dbReference type="GO" id="GO:0006298">
    <property type="term" value="P:mismatch repair"/>
    <property type="evidence" value="ECO:0007669"/>
    <property type="project" value="InterPro"/>
</dbReference>
<name>A0A448XPU2_9PLAT</name>
<dbReference type="GO" id="GO:0032301">
    <property type="term" value="C:MutSalpha complex"/>
    <property type="evidence" value="ECO:0007669"/>
    <property type="project" value="TreeGrafter"/>
</dbReference>
<dbReference type="PANTHER" id="PTHR11361:SF35">
    <property type="entry name" value="DNA MISMATCH REPAIR PROTEIN MSH2"/>
    <property type="match status" value="1"/>
</dbReference>
<organism evidence="2 3">
    <name type="scientific">Protopolystoma xenopodis</name>
    <dbReference type="NCBI Taxonomy" id="117903"/>
    <lineage>
        <taxon>Eukaryota</taxon>
        <taxon>Metazoa</taxon>
        <taxon>Spiralia</taxon>
        <taxon>Lophotrochozoa</taxon>
        <taxon>Platyhelminthes</taxon>
        <taxon>Monogenea</taxon>
        <taxon>Polyopisthocotylea</taxon>
        <taxon>Polystomatidea</taxon>
        <taxon>Polystomatidae</taxon>
        <taxon>Protopolystoma</taxon>
    </lineage>
</organism>
<dbReference type="GO" id="GO:0005524">
    <property type="term" value="F:ATP binding"/>
    <property type="evidence" value="ECO:0007669"/>
    <property type="project" value="InterPro"/>
</dbReference>
<dbReference type="Proteomes" id="UP000784294">
    <property type="component" value="Unassembled WGS sequence"/>
</dbReference>
<proteinExistence type="predicted"/>
<feature type="compositionally biased region" description="Acidic residues" evidence="1">
    <location>
        <begin position="119"/>
        <end position="131"/>
    </location>
</feature>
<comment type="caution">
    <text evidence="2">The sequence shown here is derived from an EMBL/GenBank/DDBJ whole genome shotgun (WGS) entry which is preliminary data.</text>
</comment>
<feature type="non-terminal residue" evidence="2">
    <location>
        <position position="1"/>
    </location>
</feature>
<feature type="region of interest" description="Disordered" evidence="1">
    <location>
        <begin position="115"/>
        <end position="151"/>
    </location>
</feature>
<dbReference type="Gene3D" id="1.10.1420.10">
    <property type="match status" value="1"/>
</dbReference>
<dbReference type="EMBL" id="CAAALY010271917">
    <property type="protein sequence ID" value="VEL41983.1"/>
    <property type="molecule type" value="Genomic_DNA"/>
</dbReference>
<keyword evidence="3" id="KW-1185">Reference proteome</keyword>